<dbReference type="STRING" id="1763537.ULVI_07125"/>
<dbReference type="RefSeq" id="WP_068591124.1">
    <property type="nucleotide sequence ID" value="NZ_LRXL01000026.1"/>
</dbReference>
<evidence type="ECO:0000313" key="3">
    <source>
        <dbReference type="Proteomes" id="UP000077013"/>
    </source>
</evidence>
<proteinExistence type="predicted"/>
<feature type="signal peptide" evidence="1">
    <location>
        <begin position="1"/>
        <end position="18"/>
    </location>
</feature>
<protein>
    <submittedName>
        <fullName evidence="2">Uncharacterized protein</fullName>
    </submittedName>
</protein>
<evidence type="ECO:0000313" key="2">
    <source>
        <dbReference type="EMBL" id="OAB80497.1"/>
    </source>
</evidence>
<dbReference type="InterPro" id="IPR043741">
    <property type="entry name" value="DUF5686"/>
</dbReference>
<comment type="caution">
    <text evidence="2">The sequence shown here is derived from an EMBL/GenBank/DDBJ whole genome shotgun (WGS) entry which is preliminary data.</text>
</comment>
<dbReference type="OrthoDB" id="604691at2"/>
<name>A0A167JAV4_9FLAO</name>
<gene>
    <name evidence="2" type="ORF">ULVI_07125</name>
</gene>
<dbReference type="EMBL" id="LRXL01000026">
    <property type="protein sequence ID" value="OAB80497.1"/>
    <property type="molecule type" value="Genomic_DNA"/>
</dbReference>
<accession>A0A167JAV4</accession>
<keyword evidence="3" id="KW-1185">Reference proteome</keyword>
<feature type="chain" id="PRO_5007888738" evidence="1">
    <location>
        <begin position="19"/>
        <end position="421"/>
    </location>
</feature>
<dbReference type="Proteomes" id="UP000077013">
    <property type="component" value="Unassembled WGS sequence"/>
</dbReference>
<organism evidence="2 3">
    <name type="scientific">Cochleicola gelatinilyticus</name>
    <dbReference type="NCBI Taxonomy" id="1763537"/>
    <lineage>
        <taxon>Bacteria</taxon>
        <taxon>Pseudomonadati</taxon>
        <taxon>Bacteroidota</taxon>
        <taxon>Flavobacteriia</taxon>
        <taxon>Flavobacteriales</taxon>
        <taxon>Flavobacteriaceae</taxon>
        <taxon>Cochleicola</taxon>
    </lineage>
</organism>
<evidence type="ECO:0000256" key="1">
    <source>
        <dbReference type="SAM" id="SignalP"/>
    </source>
</evidence>
<reference evidence="2 3" key="1">
    <citation type="submission" date="2016-02" db="EMBL/GenBank/DDBJ databases">
        <title>Ulvibacter sp. LPB0005, isolated from Thais luteostoma.</title>
        <authorList>
            <person name="Shin S.-K."/>
            <person name="Yi H."/>
        </authorList>
    </citation>
    <scope>NUCLEOTIDE SEQUENCE [LARGE SCALE GENOMIC DNA]</scope>
    <source>
        <strain evidence="2 3">LPB0005</strain>
    </source>
</reference>
<keyword evidence="1" id="KW-0732">Signal</keyword>
<dbReference type="Pfam" id="PF18939">
    <property type="entry name" value="DUF5686"/>
    <property type="match status" value="1"/>
</dbReference>
<dbReference type="AlphaFoldDB" id="A0A167JAV4"/>
<sequence length="421" mass="49046">MRHLLLIFILLIGFSTLAQEPAIQVKKDTSATRVEKKQSPFSTGYYPLSFFDFDLKYLIKYNNYEGLRLGAGGVTNNKLSEKFKISGYVAHGFKDKDTKFSLGGSIRLNKEKNTWINAFYIDDIEEIGRFNYLTDARVYSVFEPRLVNVTQFYKHRTWQLNLQNEFSKKFLSEVRIGRSRIEQIENYRYLNDGTLYNSYETAEITASVRISPKTNFFTTEDGRVEYFDGFPKISAQVTQGIKGITESDFNYTKFGLKLDYYIKRTDLSSTNILLEGNLATGDVPLTHLFHAYPNSPTKDQILQRFSVAGRRSFETMYFGEFFSDKLTTLQVKHSLRRFYFSERFKPELVFITKHALGSLSNKTDHVGLEFNTLEQIYSETGFELNKLIFGFGLSFAYRYGYYNLPEFEDNVSFKFTFYLKL</sequence>